<evidence type="ECO:0008006" key="5">
    <source>
        <dbReference type="Google" id="ProtNLM"/>
    </source>
</evidence>
<gene>
    <name evidence="3" type="ORF">PHYBOEH_005950</name>
</gene>
<dbReference type="Proteomes" id="UP000693981">
    <property type="component" value="Unassembled WGS sequence"/>
</dbReference>
<dbReference type="OrthoDB" id="114061at2759"/>
<reference evidence="3" key="1">
    <citation type="submission" date="2021-02" db="EMBL/GenBank/DDBJ databases">
        <authorList>
            <person name="Palmer J.M."/>
        </authorList>
    </citation>
    <scope>NUCLEOTIDE SEQUENCE</scope>
    <source>
        <strain evidence="3">SCRP23</strain>
    </source>
</reference>
<dbReference type="AlphaFoldDB" id="A0A8T1WL21"/>
<name>A0A8T1WL21_9STRA</name>
<sequence>MNDSLLLDDVEGFLHFDNSGAELVNNLDKEDNDALLSDTDLQLLDADDLIGLDDPVDVVTDSDCTSVECESVMSASSPAQTVVIENIRSGDALRRSSYRKKQKDHKDALYRQANELSEKLTTLLKKKEAAKARQGLGLGPTVVWKALASRHLQARLIAEEQNSRLRKALQKQSSLIDELGAAIHNRIGEDQTHQDQRPAKKPRSESPDAVLYEAYLKEMDGVYARVDDVFKETTVKTSENPYTTFTPSLSTRGDASYHELVGRTTTPFSYDRVRKVTHNLHCLMGNRSDAKLIYREPGLSASTSIVKVRIPGPANITPARALVQHSIMRKYYESDRVVVVCRKFTEGEGAFDGMHSDETAWNIVRPASTTGTVVESIIRSKPMTFRTADSSDAALKQFTDMVMAANEEDWRLAYGKMEELLLNDAIGVS</sequence>
<evidence type="ECO:0000256" key="2">
    <source>
        <dbReference type="SAM" id="MobiDB-lite"/>
    </source>
</evidence>
<comment type="caution">
    <text evidence="3">The sequence shown here is derived from an EMBL/GenBank/DDBJ whole genome shotgun (WGS) entry which is preliminary data.</text>
</comment>
<accession>A0A8T1WL21</accession>
<keyword evidence="1" id="KW-0175">Coiled coil</keyword>
<evidence type="ECO:0000313" key="4">
    <source>
        <dbReference type="Proteomes" id="UP000693981"/>
    </source>
</evidence>
<feature type="region of interest" description="Disordered" evidence="2">
    <location>
        <begin position="188"/>
        <end position="208"/>
    </location>
</feature>
<protein>
    <recommendedName>
        <fullName evidence="5">M96 mating-specific protein family</fullName>
    </recommendedName>
</protein>
<dbReference type="EMBL" id="JAGDFL010000309">
    <property type="protein sequence ID" value="KAG7393995.1"/>
    <property type="molecule type" value="Genomic_DNA"/>
</dbReference>
<organism evidence="3 4">
    <name type="scientific">Phytophthora boehmeriae</name>
    <dbReference type="NCBI Taxonomy" id="109152"/>
    <lineage>
        <taxon>Eukaryota</taxon>
        <taxon>Sar</taxon>
        <taxon>Stramenopiles</taxon>
        <taxon>Oomycota</taxon>
        <taxon>Peronosporomycetes</taxon>
        <taxon>Peronosporales</taxon>
        <taxon>Peronosporaceae</taxon>
        <taxon>Phytophthora</taxon>
    </lineage>
</organism>
<proteinExistence type="predicted"/>
<feature type="compositionally biased region" description="Basic and acidic residues" evidence="2">
    <location>
        <begin position="188"/>
        <end position="206"/>
    </location>
</feature>
<keyword evidence="4" id="KW-1185">Reference proteome</keyword>
<evidence type="ECO:0000313" key="3">
    <source>
        <dbReference type="EMBL" id="KAG7393995.1"/>
    </source>
</evidence>
<feature type="coiled-coil region" evidence="1">
    <location>
        <begin position="99"/>
        <end position="133"/>
    </location>
</feature>
<evidence type="ECO:0000256" key="1">
    <source>
        <dbReference type="SAM" id="Coils"/>
    </source>
</evidence>